<feature type="domain" description="Type II secretion system protein GspF" evidence="8">
    <location>
        <begin position="271"/>
        <end position="393"/>
    </location>
</feature>
<evidence type="ECO:0000259" key="8">
    <source>
        <dbReference type="Pfam" id="PF00482"/>
    </source>
</evidence>
<dbReference type="InterPro" id="IPR003004">
    <property type="entry name" value="GspF/PilC"/>
</dbReference>
<keyword evidence="5 7" id="KW-1133">Transmembrane helix</keyword>
<sequence>MQPFAYVAYTAKGQRRTGTLVADSEKAAFDALKAQGLMASEIEARADTGPNRTARRGARLDADERALFTRQMAVLLAADLPVEKALDAVIESDGSKAMQAFAAQLKAATLEGYPLSDAIETSRAGFAPYYASSLRAGEGSGELAAVFGGLADYLEAQGANRAEIATALVYPGFVAAVSLVVCAILVTTVAPELVGMFEVTGQPLPGITRTVLAVSGWIETHWIGLSAALVAAVLAVVAAWRVPSSRDRMRRAGLKVPVFGRLKRMAIAAQYLRTLSVVLGSRQTALNAATGAAEVVDVSTHRAEADAVVTAVRQGESLGAALRRLPILPPVALQLIRVGEDSARLAPMAERAAILVETWLANDRKRLAAILDPVLMMVVGGFVLIVVLAVLLPIFDLQSAVMQ</sequence>
<feature type="transmembrane region" description="Helical" evidence="7">
    <location>
        <begin position="222"/>
        <end position="242"/>
    </location>
</feature>
<feature type="transmembrane region" description="Helical" evidence="7">
    <location>
        <begin position="167"/>
        <end position="190"/>
    </location>
</feature>
<evidence type="ECO:0000256" key="2">
    <source>
        <dbReference type="ARBA" id="ARBA00005745"/>
    </source>
</evidence>
<dbReference type="PRINTS" id="PR00812">
    <property type="entry name" value="BCTERIALGSPF"/>
</dbReference>
<dbReference type="InterPro" id="IPR042094">
    <property type="entry name" value="T2SS_GspF_sf"/>
</dbReference>
<comment type="similarity">
    <text evidence="2">Belongs to the GSP F family.</text>
</comment>
<keyword evidence="4 7" id="KW-0812">Transmembrane</keyword>
<evidence type="ECO:0000313" key="9">
    <source>
        <dbReference type="EMBL" id="MFC3145677.1"/>
    </source>
</evidence>
<keyword evidence="6 7" id="KW-0472">Membrane</keyword>
<dbReference type="EMBL" id="JBHRTB010000010">
    <property type="protein sequence ID" value="MFC3145677.1"/>
    <property type="molecule type" value="Genomic_DNA"/>
</dbReference>
<evidence type="ECO:0000256" key="1">
    <source>
        <dbReference type="ARBA" id="ARBA00004651"/>
    </source>
</evidence>
<feature type="domain" description="Type II secretion system protein GspF" evidence="8">
    <location>
        <begin position="68"/>
        <end position="191"/>
    </location>
</feature>
<dbReference type="PANTHER" id="PTHR30012:SF0">
    <property type="entry name" value="TYPE II SECRETION SYSTEM PROTEIN F-RELATED"/>
    <property type="match status" value="1"/>
</dbReference>
<name>A0ABV7H2V7_9RHOB</name>
<evidence type="ECO:0000256" key="5">
    <source>
        <dbReference type="ARBA" id="ARBA00022989"/>
    </source>
</evidence>
<keyword evidence="10" id="KW-1185">Reference proteome</keyword>
<feature type="transmembrane region" description="Helical" evidence="7">
    <location>
        <begin position="374"/>
        <end position="395"/>
    </location>
</feature>
<accession>A0ABV7H2V7</accession>
<evidence type="ECO:0000256" key="7">
    <source>
        <dbReference type="SAM" id="Phobius"/>
    </source>
</evidence>
<proteinExistence type="inferred from homology"/>
<evidence type="ECO:0000256" key="6">
    <source>
        <dbReference type="ARBA" id="ARBA00023136"/>
    </source>
</evidence>
<protein>
    <submittedName>
        <fullName evidence="9">Type II secretion system F family protein</fullName>
    </submittedName>
</protein>
<evidence type="ECO:0000313" key="10">
    <source>
        <dbReference type="Proteomes" id="UP001595632"/>
    </source>
</evidence>
<reference evidence="10" key="1">
    <citation type="journal article" date="2019" name="Int. J. Syst. Evol. Microbiol.">
        <title>The Global Catalogue of Microorganisms (GCM) 10K type strain sequencing project: providing services to taxonomists for standard genome sequencing and annotation.</title>
        <authorList>
            <consortium name="The Broad Institute Genomics Platform"/>
            <consortium name="The Broad Institute Genome Sequencing Center for Infectious Disease"/>
            <person name="Wu L."/>
            <person name="Ma J."/>
        </authorList>
    </citation>
    <scope>NUCLEOTIDE SEQUENCE [LARGE SCALE GENOMIC DNA]</scope>
    <source>
        <strain evidence="10">KCTC 52366</strain>
    </source>
</reference>
<dbReference type="Proteomes" id="UP001595632">
    <property type="component" value="Unassembled WGS sequence"/>
</dbReference>
<comment type="subcellular location">
    <subcellularLocation>
        <location evidence="1">Cell membrane</location>
        <topology evidence="1">Multi-pass membrane protein</topology>
    </subcellularLocation>
</comment>
<evidence type="ECO:0000256" key="4">
    <source>
        <dbReference type="ARBA" id="ARBA00022692"/>
    </source>
</evidence>
<comment type="caution">
    <text evidence="9">The sequence shown here is derived from an EMBL/GenBank/DDBJ whole genome shotgun (WGS) entry which is preliminary data.</text>
</comment>
<dbReference type="Pfam" id="PF00482">
    <property type="entry name" value="T2SSF"/>
    <property type="match status" value="2"/>
</dbReference>
<dbReference type="Gene3D" id="1.20.81.30">
    <property type="entry name" value="Type II secretion system (T2SS), domain F"/>
    <property type="match status" value="2"/>
</dbReference>
<evidence type="ECO:0000256" key="3">
    <source>
        <dbReference type="ARBA" id="ARBA00022475"/>
    </source>
</evidence>
<dbReference type="InterPro" id="IPR018076">
    <property type="entry name" value="T2SS_GspF_dom"/>
</dbReference>
<organism evidence="9 10">
    <name type="scientific">Psychromarinibacter halotolerans</name>
    <dbReference type="NCBI Taxonomy" id="1775175"/>
    <lineage>
        <taxon>Bacteria</taxon>
        <taxon>Pseudomonadati</taxon>
        <taxon>Pseudomonadota</taxon>
        <taxon>Alphaproteobacteria</taxon>
        <taxon>Rhodobacterales</taxon>
        <taxon>Paracoccaceae</taxon>
        <taxon>Psychromarinibacter</taxon>
    </lineage>
</organism>
<dbReference type="PANTHER" id="PTHR30012">
    <property type="entry name" value="GENERAL SECRETION PATHWAY PROTEIN"/>
    <property type="match status" value="1"/>
</dbReference>
<keyword evidence="3" id="KW-1003">Cell membrane</keyword>
<gene>
    <name evidence="9" type="ORF">ACFOGP_23345</name>
</gene>
<dbReference type="RefSeq" id="WP_275632628.1">
    <property type="nucleotide sequence ID" value="NZ_JARGYD010000003.1"/>
</dbReference>